<reference evidence="18" key="2">
    <citation type="journal article" date="2007" name="Science">
        <title>Genome sequence of Aedes aegypti, a major arbovirus vector.</title>
        <authorList>
            <person name="Nene V."/>
            <person name="Wortman J.R."/>
            <person name="Lawson D."/>
            <person name="Haas B."/>
            <person name="Kodira C."/>
            <person name="Tu Z.J."/>
            <person name="Loftus B."/>
            <person name="Xi Z."/>
            <person name="Megy K."/>
            <person name="Grabherr M."/>
            <person name="Ren Q."/>
            <person name="Zdobnov E.M."/>
            <person name="Lobo N.F."/>
            <person name="Campbell K.S."/>
            <person name="Brown S.E."/>
            <person name="Bonaldo M.F."/>
            <person name="Zhu J."/>
            <person name="Sinkins S.P."/>
            <person name="Hogenkamp D.G."/>
            <person name="Amedeo P."/>
            <person name="Arensburger P."/>
            <person name="Atkinson P.W."/>
            <person name="Bidwell S."/>
            <person name="Biedler J."/>
            <person name="Birney E."/>
            <person name="Bruggner R.V."/>
            <person name="Costas J."/>
            <person name="Coy M.R."/>
            <person name="Crabtree J."/>
            <person name="Crawford M."/>
            <person name="Debruyn B."/>
            <person name="Decaprio D."/>
            <person name="Eiglmeier K."/>
            <person name="Eisenstadt E."/>
            <person name="El-Dorry H."/>
            <person name="Gelbart W.M."/>
            <person name="Gomes S.L."/>
            <person name="Hammond M."/>
            <person name="Hannick L.I."/>
            <person name="Hogan J.R."/>
            <person name="Holmes M.H."/>
            <person name="Jaffe D."/>
            <person name="Johnston J.S."/>
            <person name="Kennedy R.C."/>
            <person name="Koo H."/>
            <person name="Kravitz S."/>
            <person name="Kriventseva E.V."/>
            <person name="Kulp D."/>
            <person name="Labutti K."/>
            <person name="Lee E."/>
            <person name="Li S."/>
            <person name="Lovin D.D."/>
            <person name="Mao C."/>
            <person name="Mauceli E."/>
            <person name="Menck C.F."/>
            <person name="Miller J.R."/>
            <person name="Montgomery P."/>
            <person name="Mori A."/>
            <person name="Nascimento A.L."/>
            <person name="Naveira H.F."/>
            <person name="Nusbaum C."/>
            <person name="O'leary S."/>
            <person name="Orvis J."/>
            <person name="Pertea M."/>
            <person name="Quesneville H."/>
            <person name="Reidenbach K.R."/>
            <person name="Rogers Y.H."/>
            <person name="Roth C.W."/>
            <person name="Schneider J.R."/>
            <person name="Schatz M."/>
            <person name="Shumway M."/>
            <person name="Stanke M."/>
            <person name="Stinson E.O."/>
            <person name="Tubio J.M."/>
            <person name="Vanzee J.P."/>
            <person name="Verjovski-Almeida S."/>
            <person name="Werner D."/>
            <person name="White O."/>
            <person name="Wyder S."/>
            <person name="Zeng Q."/>
            <person name="Zhao Q."/>
            <person name="Zhao Y."/>
            <person name="Hill C.A."/>
            <person name="Raikhel A.S."/>
            <person name="Soares M.B."/>
            <person name="Knudson D.L."/>
            <person name="Lee N.H."/>
            <person name="Galagan J."/>
            <person name="Salzberg S.L."/>
            <person name="Paulsen I.T."/>
            <person name="Dimopoulos G."/>
            <person name="Collins F.H."/>
            <person name="Birren B."/>
            <person name="Fraser-Liggett C.M."/>
            <person name="Severson D.W."/>
        </authorList>
    </citation>
    <scope>NUCLEOTIDE SEQUENCE [LARGE SCALE GENOMIC DNA]</scope>
    <source>
        <strain evidence="18">Liverpool</strain>
    </source>
</reference>
<evidence type="ECO:0000256" key="12">
    <source>
        <dbReference type="ARBA" id="ARBA00023128"/>
    </source>
</evidence>
<evidence type="ECO:0000256" key="4">
    <source>
        <dbReference type="ARBA" id="ARBA00018632"/>
    </source>
</evidence>
<dbReference type="Pfam" id="PF10183">
    <property type="entry name" value="ESSS"/>
    <property type="match status" value="1"/>
</dbReference>
<feature type="transmembrane region" description="Helical" evidence="17">
    <location>
        <begin position="86"/>
        <end position="103"/>
    </location>
</feature>
<dbReference type="InterPro" id="IPR019329">
    <property type="entry name" value="NADH_UbQ_OxRdtase_ESSS_su"/>
</dbReference>
<evidence type="ECO:0000256" key="8">
    <source>
        <dbReference type="ARBA" id="ARBA00022792"/>
    </source>
</evidence>
<keyword evidence="9" id="KW-0809">Transit peptide</keyword>
<dbReference type="HOGENOM" id="CLU_109862_1_0_1"/>
<dbReference type="PANTHER" id="PTHR13327:SF0">
    <property type="entry name" value="NADH DEHYDROGENASE [UBIQUINONE] 1 BETA SUBCOMPLEX SUBUNIT 11, MITOCHONDRIAL"/>
    <property type="match status" value="1"/>
</dbReference>
<organism evidence="18 19">
    <name type="scientific">Aedes aegypti</name>
    <name type="common">Yellowfever mosquito</name>
    <name type="synonym">Culex aegypti</name>
    <dbReference type="NCBI Taxonomy" id="7159"/>
    <lineage>
        <taxon>Eukaryota</taxon>
        <taxon>Metazoa</taxon>
        <taxon>Ecdysozoa</taxon>
        <taxon>Arthropoda</taxon>
        <taxon>Hexapoda</taxon>
        <taxon>Insecta</taxon>
        <taxon>Pterygota</taxon>
        <taxon>Neoptera</taxon>
        <taxon>Endopterygota</taxon>
        <taxon>Diptera</taxon>
        <taxon>Nematocera</taxon>
        <taxon>Culicoidea</taxon>
        <taxon>Culicidae</taxon>
        <taxon>Culicinae</taxon>
        <taxon>Aedini</taxon>
        <taxon>Aedes</taxon>
        <taxon>Stegomyia</taxon>
    </lineage>
</organism>
<comment type="subcellular location">
    <subcellularLocation>
        <location evidence="2">Mitochondrion inner membrane</location>
        <topology evidence="2">Single-pass membrane protein</topology>
    </subcellularLocation>
</comment>
<evidence type="ECO:0000313" key="18">
    <source>
        <dbReference type="EMBL" id="EAT40260.1"/>
    </source>
</evidence>
<dbReference type="GO" id="GO:0005743">
    <property type="term" value="C:mitochondrial inner membrane"/>
    <property type="evidence" value="ECO:0007669"/>
    <property type="project" value="UniProtKB-SubCell"/>
</dbReference>
<keyword evidence="11 17" id="KW-1133">Transmembrane helix</keyword>
<evidence type="ECO:0000256" key="15">
    <source>
        <dbReference type="ARBA" id="ARBA00031387"/>
    </source>
</evidence>
<comment type="similarity">
    <text evidence="3">Belongs to the complex I NDUFB11 subunit family.</text>
</comment>
<protein>
    <recommendedName>
        <fullName evidence="4">NADH dehydrogenase [ubiquinone] 1 beta subcomplex subunit 11, mitochondrial</fullName>
    </recommendedName>
    <alternativeName>
        <fullName evidence="15">Complex I-ESSS</fullName>
    </alternativeName>
    <alternativeName>
        <fullName evidence="14">NADH-ubiquinone oxidoreductase ESSS subunit</fullName>
    </alternativeName>
</protein>
<comment type="function">
    <text evidence="1">Accessory subunit of the mitochondrial membrane respiratory chain NADH dehydrogenase (Complex I), that is believed not to be involved in catalysis. Complex I functions in the transfer of electrons from NADH to the respiratory chain. The immediate electron acceptor for the enzyme is believed to be ubiquinone.</text>
</comment>
<evidence type="ECO:0000256" key="6">
    <source>
        <dbReference type="ARBA" id="ARBA00022660"/>
    </source>
</evidence>
<evidence type="ECO:0000256" key="14">
    <source>
        <dbReference type="ARBA" id="ARBA00030753"/>
    </source>
</evidence>
<keyword evidence="5" id="KW-0813">Transport</keyword>
<evidence type="ECO:0000256" key="11">
    <source>
        <dbReference type="ARBA" id="ARBA00022989"/>
    </source>
</evidence>
<evidence type="ECO:0000256" key="5">
    <source>
        <dbReference type="ARBA" id="ARBA00022448"/>
    </source>
</evidence>
<reference evidence="18" key="1">
    <citation type="submission" date="2005-10" db="EMBL/GenBank/DDBJ databases">
        <authorList>
            <person name="Loftus B.J."/>
            <person name="Nene V.M."/>
            <person name="Hannick L.I."/>
            <person name="Bidwell S."/>
            <person name="Haas B."/>
            <person name="Amedeo P."/>
            <person name="Orvis J."/>
            <person name="Wortman J.R."/>
            <person name="White O.R."/>
            <person name="Salzberg S."/>
            <person name="Shumway M."/>
            <person name="Koo H."/>
            <person name="Zhao Y."/>
            <person name="Holmes M."/>
            <person name="Miller J."/>
            <person name="Schatz M."/>
            <person name="Pop M."/>
            <person name="Pai G."/>
            <person name="Utterback T."/>
            <person name="Rogers Y.-H."/>
            <person name="Kravitz S."/>
            <person name="Fraser C.M."/>
        </authorList>
    </citation>
    <scope>NUCLEOTIDE SEQUENCE</scope>
    <source>
        <strain evidence="18">Liverpool</strain>
    </source>
</reference>
<gene>
    <name evidence="18" type="ORF">AaeL_AAEL008002</name>
</gene>
<evidence type="ECO:0000256" key="7">
    <source>
        <dbReference type="ARBA" id="ARBA00022692"/>
    </source>
</evidence>
<reference evidence="18" key="3">
    <citation type="submission" date="2012-09" db="EMBL/GenBank/DDBJ databases">
        <authorList>
            <consortium name="VectorBase"/>
        </authorList>
    </citation>
    <scope>NUCLEOTIDE SEQUENCE</scope>
    <source>
        <strain evidence="18">Liverpool</strain>
    </source>
</reference>
<dbReference type="AlphaFoldDB" id="A0A1S4FI74"/>
<keyword evidence="6" id="KW-0679">Respiratory chain</keyword>
<evidence type="ECO:0000256" key="10">
    <source>
        <dbReference type="ARBA" id="ARBA00022982"/>
    </source>
</evidence>
<name>A0A1S4FI74_AEDAE</name>
<sequence length="157" mass="17535">MSGLIRLNNSGGALLVRNLIQQSARNARLISSSQKNREAATIDVSKKAAAAKPAEPAAASSTKNWVSYGFDYKSEKEDRDSMHSSFLFTVTFCLVFGTFYWAYLPDPQLQDWSQREAYLELRRREAAGLEPISKDFIDPAQIVLPSDEELGDTEIII</sequence>
<evidence type="ECO:0000256" key="9">
    <source>
        <dbReference type="ARBA" id="ARBA00022946"/>
    </source>
</evidence>
<dbReference type="PANTHER" id="PTHR13327">
    <property type="entry name" value="NADH-UBIQUINONE OXIDOREDUCTASE ESSS SUBUNIT, MITOCHONDRIAL PRECURSOR"/>
    <property type="match status" value="1"/>
</dbReference>
<keyword evidence="10" id="KW-0249">Electron transport</keyword>
<dbReference type="KEGG" id="aag:5569898"/>
<keyword evidence="7 17" id="KW-0812">Transmembrane</keyword>
<keyword evidence="8" id="KW-0999">Mitochondrion inner membrane</keyword>
<evidence type="ECO:0000256" key="1">
    <source>
        <dbReference type="ARBA" id="ARBA00003195"/>
    </source>
</evidence>
<dbReference type="Proteomes" id="UP000682892">
    <property type="component" value="Unassembled WGS sequence"/>
</dbReference>
<evidence type="ECO:0000256" key="3">
    <source>
        <dbReference type="ARBA" id="ARBA00008915"/>
    </source>
</evidence>
<dbReference type="OMA" id="DEWNMKL"/>
<comment type="subunit">
    <text evidence="16">Complex I is composed of 45 different subunits. Interacts with BCAP31.</text>
</comment>
<evidence type="ECO:0000256" key="17">
    <source>
        <dbReference type="SAM" id="Phobius"/>
    </source>
</evidence>
<dbReference type="CTD" id="42282"/>
<evidence type="ECO:0000256" key="13">
    <source>
        <dbReference type="ARBA" id="ARBA00023136"/>
    </source>
</evidence>
<dbReference type="OrthoDB" id="5917019at2759"/>
<accession>A0A1S4FI74</accession>
<dbReference type="EMBL" id="CH477478">
    <property type="protein sequence ID" value="EAT40260.1"/>
    <property type="molecule type" value="Genomic_DNA"/>
</dbReference>
<proteinExistence type="inferred from homology"/>
<evidence type="ECO:0000256" key="16">
    <source>
        <dbReference type="ARBA" id="ARBA00046528"/>
    </source>
</evidence>
<keyword evidence="13 17" id="KW-0472">Membrane</keyword>
<evidence type="ECO:0000313" key="19">
    <source>
        <dbReference type="Proteomes" id="UP000682892"/>
    </source>
</evidence>
<keyword evidence="12" id="KW-0496">Mitochondrion</keyword>
<evidence type="ECO:0000256" key="2">
    <source>
        <dbReference type="ARBA" id="ARBA00004434"/>
    </source>
</evidence>